<evidence type="ECO:0000256" key="5">
    <source>
        <dbReference type="ARBA" id="ARBA00022691"/>
    </source>
</evidence>
<dbReference type="Proteomes" id="UP001055553">
    <property type="component" value="Chromosome"/>
</dbReference>
<dbReference type="Gene3D" id="3.40.1010.10">
    <property type="entry name" value="Cobalt-precorrin-4 Transmethylase, Domain 1"/>
    <property type="match status" value="1"/>
</dbReference>
<dbReference type="RefSeq" id="WP_258393433.1">
    <property type="nucleotide sequence ID" value="NZ_AP019769.1"/>
</dbReference>
<evidence type="ECO:0000313" key="8">
    <source>
        <dbReference type="EMBL" id="BBL45400.1"/>
    </source>
</evidence>
<organism evidence="8 9">
    <name type="scientific">Nanobdella aerobiophila</name>
    <dbReference type="NCBI Taxonomy" id="2586965"/>
    <lineage>
        <taxon>Archaea</taxon>
        <taxon>Nanobdellota</taxon>
        <taxon>Nanobdellia</taxon>
        <taxon>Nanobdellales</taxon>
        <taxon>Nanobdellaceae</taxon>
        <taxon>Nanobdella</taxon>
    </lineage>
</organism>
<evidence type="ECO:0000256" key="1">
    <source>
        <dbReference type="ARBA" id="ARBA00005156"/>
    </source>
</evidence>
<dbReference type="InterPro" id="IPR000878">
    <property type="entry name" value="4pyrrol_Mease"/>
</dbReference>
<comment type="pathway">
    <text evidence="1">Protein modification; peptidyl-diphthamide biosynthesis.</text>
</comment>
<dbReference type="InterPro" id="IPR014776">
    <property type="entry name" value="4pyrrole_Mease_sub2"/>
</dbReference>
<accession>A0A915WSK4</accession>
<proteinExistence type="inferred from homology"/>
<dbReference type="PANTHER" id="PTHR10882:SF0">
    <property type="entry name" value="DIPHTHINE METHYL ESTER SYNTHASE"/>
    <property type="match status" value="1"/>
</dbReference>
<evidence type="ECO:0000313" key="9">
    <source>
        <dbReference type="Proteomes" id="UP001055553"/>
    </source>
</evidence>
<keyword evidence="4" id="KW-0808">Transferase</keyword>
<dbReference type="NCBIfam" id="TIGR00522">
    <property type="entry name" value="dph5"/>
    <property type="match status" value="1"/>
</dbReference>
<keyword evidence="3" id="KW-0489">Methyltransferase</keyword>
<dbReference type="Pfam" id="PF00590">
    <property type="entry name" value="TP_methylase"/>
    <property type="match status" value="1"/>
</dbReference>
<evidence type="ECO:0000256" key="4">
    <source>
        <dbReference type="ARBA" id="ARBA00022679"/>
    </source>
</evidence>
<dbReference type="GeneID" id="74568180"/>
<sequence length="243" mass="28364">MFILSGIGNNIDEIPIGLINNIKDADLVFLEYYTNFVDNSILKYLLNINSNIKLIDRDFVEYKLENIILNNKDKKIILIVSGNPLFATTHFYFIELCKKNNINFKIINSASVFDEVGKTGLFLYKFGRIISVPFHESTDFYDNIINNYRNNLHTLLLLDLDPKNNIYLDHKEAIRKIMNLDKNRVFNEDFKLIVCSKLNRDGEKIYYDSIRNLMNMNIEPPLCIIIPSNLNKIEEDFLSCMIS</sequence>
<feature type="binding site" evidence="6">
    <location>
        <position position="158"/>
    </location>
    <ligand>
        <name>S-adenosyl-L-methionine</name>
        <dbReference type="ChEBI" id="CHEBI:59789"/>
    </ligand>
</feature>
<feature type="binding site" evidence="6">
    <location>
        <position position="198"/>
    </location>
    <ligand>
        <name>S-adenosyl-L-methionine</name>
        <dbReference type="ChEBI" id="CHEBI:59789"/>
    </ligand>
</feature>
<protein>
    <submittedName>
        <fullName evidence="8">Diphthine synthase</fullName>
    </submittedName>
</protein>
<dbReference type="GO" id="GO:0004164">
    <property type="term" value="F:diphthine synthase activity"/>
    <property type="evidence" value="ECO:0007669"/>
    <property type="project" value="InterPro"/>
</dbReference>
<name>A0A915WSK4_9ARCH</name>
<dbReference type="CDD" id="cd11647">
    <property type="entry name" value="DHP5_DphB"/>
    <property type="match status" value="1"/>
</dbReference>
<dbReference type="PIRSF" id="PIRSF036432">
    <property type="entry name" value="Diphthine_synth"/>
    <property type="match status" value="1"/>
</dbReference>
<reference evidence="9" key="1">
    <citation type="journal article" date="2022" name="Int. J. Syst. Evol. Microbiol.">
        <title>Nanobdella aerobiophila gen. nov., sp. nov., a thermoacidophilic, obligate ectosymbiotic archaeon, and proposal of Nanobdellaceae fam. nov., Nanobdellales ord. nov. and Nanobdellia class. nov.</title>
        <authorList>
            <person name="Kato S."/>
            <person name="Ogasawara A."/>
            <person name="Itoh T."/>
            <person name="Sakai H.D."/>
            <person name="Shimizu M."/>
            <person name="Yuki M."/>
            <person name="Kaneko M."/>
            <person name="Takashina T."/>
            <person name="Ohkuma M."/>
        </authorList>
    </citation>
    <scope>NUCLEOTIDE SEQUENCE [LARGE SCALE GENOMIC DNA]</scope>
    <source>
        <strain evidence="9">MJ1</strain>
    </source>
</reference>
<comment type="similarity">
    <text evidence="2">Belongs to the diphthine synthase family.</text>
</comment>
<dbReference type="EMBL" id="AP019769">
    <property type="protein sequence ID" value="BBL45400.1"/>
    <property type="molecule type" value="Genomic_DNA"/>
</dbReference>
<dbReference type="InterPro" id="IPR004551">
    <property type="entry name" value="Dphthn_synthase"/>
</dbReference>
<keyword evidence="5 6" id="KW-0949">S-adenosyl-L-methionine</keyword>
<dbReference type="InterPro" id="IPR014777">
    <property type="entry name" value="4pyrrole_Mease_sub1"/>
</dbReference>
<dbReference type="SUPFAM" id="SSF53790">
    <property type="entry name" value="Tetrapyrrole methylase"/>
    <property type="match status" value="1"/>
</dbReference>
<evidence type="ECO:0000256" key="3">
    <source>
        <dbReference type="ARBA" id="ARBA00022603"/>
    </source>
</evidence>
<feature type="binding site" evidence="6">
    <location>
        <begin position="111"/>
        <end position="112"/>
    </location>
    <ligand>
        <name>S-adenosyl-L-methionine</name>
        <dbReference type="ChEBI" id="CHEBI:59789"/>
    </ligand>
</feature>
<dbReference type="KEGG" id="naer:MJ1_0229"/>
<evidence type="ECO:0000256" key="2">
    <source>
        <dbReference type="ARBA" id="ARBA00006729"/>
    </source>
</evidence>
<dbReference type="PANTHER" id="PTHR10882">
    <property type="entry name" value="DIPHTHINE SYNTHASE"/>
    <property type="match status" value="1"/>
</dbReference>
<gene>
    <name evidence="8" type="ORF">MJ1_0229</name>
</gene>
<dbReference type="InterPro" id="IPR035996">
    <property type="entry name" value="4pyrrol_Methylase_sf"/>
</dbReference>
<evidence type="ECO:0000259" key="7">
    <source>
        <dbReference type="Pfam" id="PF00590"/>
    </source>
</evidence>
<evidence type="ECO:0000256" key="6">
    <source>
        <dbReference type="PIRSR" id="PIRSR036432-1"/>
    </source>
</evidence>
<dbReference type="GO" id="GO:0032259">
    <property type="term" value="P:methylation"/>
    <property type="evidence" value="ECO:0007669"/>
    <property type="project" value="UniProtKB-KW"/>
</dbReference>
<feature type="domain" description="Tetrapyrrole methylase" evidence="7">
    <location>
        <begin position="10"/>
        <end position="211"/>
    </location>
</feature>
<dbReference type="GO" id="GO:0017183">
    <property type="term" value="P:protein histidyl modification to diphthamide"/>
    <property type="evidence" value="ECO:0007669"/>
    <property type="project" value="InterPro"/>
</dbReference>
<dbReference type="AlphaFoldDB" id="A0A915WSK4"/>
<dbReference type="Gene3D" id="3.30.950.10">
    <property type="entry name" value="Methyltransferase, Cobalt-precorrin-4 Transmethylase, Domain 2"/>
    <property type="match status" value="1"/>
</dbReference>
<keyword evidence="9" id="KW-1185">Reference proteome</keyword>